<accession>A0A9J6P5K5</accession>
<dbReference type="GO" id="GO:0009253">
    <property type="term" value="P:peptidoglycan catabolic process"/>
    <property type="evidence" value="ECO:0007669"/>
    <property type="project" value="InterPro"/>
</dbReference>
<evidence type="ECO:0000259" key="1">
    <source>
        <dbReference type="Pfam" id="PF01520"/>
    </source>
</evidence>
<name>A0A9J6P5K5_9CLOT</name>
<organism evidence="2 3">
    <name type="scientific">Oceanirhabdus seepicola</name>
    <dbReference type="NCBI Taxonomy" id="2828781"/>
    <lineage>
        <taxon>Bacteria</taxon>
        <taxon>Bacillati</taxon>
        <taxon>Bacillota</taxon>
        <taxon>Clostridia</taxon>
        <taxon>Eubacteriales</taxon>
        <taxon>Clostridiaceae</taxon>
        <taxon>Oceanirhabdus</taxon>
    </lineage>
</organism>
<dbReference type="EC" id="3.5.1.28" evidence="2"/>
<dbReference type="GO" id="GO:0008745">
    <property type="term" value="F:N-acetylmuramoyl-L-alanine amidase activity"/>
    <property type="evidence" value="ECO:0007669"/>
    <property type="project" value="UniProtKB-EC"/>
</dbReference>
<comment type="caution">
    <text evidence="2">The sequence shown here is derived from an EMBL/GenBank/DDBJ whole genome shotgun (WGS) entry which is preliminary data.</text>
</comment>
<keyword evidence="2" id="KW-0378">Hydrolase</keyword>
<reference evidence="2" key="2">
    <citation type="submission" date="2021-04" db="EMBL/GenBank/DDBJ databases">
        <authorList>
            <person name="Dong X."/>
        </authorList>
    </citation>
    <scope>NUCLEOTIDE SEQUENCE</scope>
    <source>
        <strain evidence="2">ZWT</strain>
    </source>
</reference>
<dbReference type="Proteomes" id="UP001056429">
    <property type="component" value="Unassembled WGS sequence"/>
</dbReference>
<dbReference type="InterPro" id="IPR002508">
    <property type="entry name" value="MurNAc-LAA_cat"/>
</dbReference>
<protein>
    <submittedName>
        <fullName evidence="2">N-acetylmuramoyl-L-alanine amidase</fullName>
        <ecNumber evidence="2">3.5.1.28</ecNumber>
    </submittedName>
</protein>
<evidence type="ECO:0000313" key="3">
    <source>
        <dbReference type="Proteomes" id="UP001056429"/>
    </source>
</evidence>
<reference evidence="2" key="1">
    <citation type="journal article" date="2021" name="mSystems">
        <title>Bacteria and Archaea Synergistically Convert Glycine Betaine to Biogenic Methane in the Formosa Cold Seep of the South China Sea.</title>
        <authorList>
            <person name="Li L."/>
            <person name="Zhang W."/>
            <person name="Zhang S."/>
            <person name="Song L."/>
            <person name="Sun Q."/>
            <person name="Zhang H."/>
            <person name="Xiang H."/>
            <person name="Dong X."/>
        </authorList>
    </citation>
    <scope>NUCLEOTIDE SEQUENCE</scope>
    <source>
        <strain evidence="2">ZWT</strain>
    </source>
</reference>
<dbReference type="AlphaFoldDB" id="A0A9J6P5K5"/>
<dbReference type="EMBL" id="JAGSOJ010000004">
    <property type="protein sequence ID" value="MCM1991999.1"/>
    <property type="molecule type" value="Genomic_DNA"/>
</dbReference>
<dbReference type="RefSeq" id="WP_250861130.1">
    <property type="nucleotide sequence ID" value="NZ_JAGSOJ010000004.1"/>
</dbReference>
<dbReference type="Pfam" id="PF01520">
    <property type="entry name" value="Amidase_3"/>
    <property type="match status" value="1"/>
</dbReference>
<dbReference type="SUPFAM" id="SSF53187">
    <property type="entry name" value="Zn-dependent exopeptidases"/>
    <property type="match status" value="1"/>
</dbReference>
<gene>
    <name evidence="2" type="ORF">KDK92_19835</name>
</gene>
<feature type="domain" description="MurNAc-LAA" evidence="1">
    <location>
        <begin position="8"/>
        <end position="86"/>
    </location>
</feature>
<sequence length="97" mass="10607">MGTEVCVKNEPDYVAQRVCNKLASLGFKNRGTKTQEELGRRLGELNYTNMPAIIAEVCFVEATEDVAIYLNHGPHVIAKAIAEGVTGQTVDNEIMPN</sequence>
<evidence type="ECO:0000313" key="2">
    <source>
        <dbReference type="EMBL" id="MCM1991999.1"/>
    </source>
</evidence>
<proteinExistence type="predicted"/>
<keyword evidence="3" id="KW-1185">Reference proteome</keyword>
<dbReference type="Gene3D" id="3.40.630.40">
    <property type="entry name" value="Zn-dependent exopeptidases"/>
    <property type="match status" value="1"/>
</dbReference>